<proteinExistence type="predicted"/>
<name>A0A239HVN4_9FIRM</name>
<reference evidence="2 3" key="1">
    <citation type="submission" date="2017-06" db="EMBL/GenBank/DDBJ databases">
        <authorList>
            <person name="Kim H.J."/>
            <person name="Triplett B.A."/>
        </authorList>
    </citation>
    <scope>NUCLEOTIDE SEQUENCE [LARGE SCALE GENOMIC DNA]</scope>
    <source>
        <strain evidence="2 3">SCA</strain>
    </source>
</reference>
<dbReference type="RefSeq" id="WP_089284360.1">
    <property type="nucleotide sequence ID" value="NZ_FZOJ01000024.1"/>
</dbReference>
<evidence type="ECO:0000256" key="1">
    <source>
        <dbReference type="SAM" id="SignalP"/>
    </source>
</evidence>
<feature type="chain" id="PRO_5039625520" description="DUF3829 domain-containing protein" evidence="1">
    <location>
        <begin position="20"/>
        <end position="341"/>
    </location>
</feature>
<dbReference type="EMBL" id="FZOJ01000024">
    <property type="protein sequence ID" value="SNS85322.1"/>
    <property type="molecule type" value="Genomic_DNA"/>
</dbReference>
<sequence>MKKGVVLICICICVSMILASCSTIFTQLDSNTMIEKEADIEKYNSYIEFLNFQNGWFDAVVETYFSTFGIEEELTIKADFKGFTLDPVEGQTIYGIHHGFHTEKPLQYLKAKPDYGEADDIMPILCDKFEAFLTFYFRDVNEYYKNKEYEKDNFEKGRQFHKKMITDYSELIDVANNFLMAFSSKMLENEAAELPYLKANGYDIHYYALSLLLNAKKISNMFENLEREGKTFLEADLVQYKELFDAFNDDVEAFKLIYKDEARLKQEDYGQINIAFLNQFATTAEMMQTSATDALNMIKAGTTEIDNELTGKVTTGGVNNPISRFNARSDMLISQYNQSID</sequence>
<protein>
    <recommendedName>
        <fullName evidence="4">DUF3829 domain-containing protein</fullName>
    </recommendedName>
</protein>
<evidence type="ECO:0000313" key="3">
    <source>
        <dbReference type="Proteomes" id="UP000198304"/>
    </source>
</evidence>
<organism evidence="2 3">
    <name type="scientific">Anaerovirgula multivorans</name>
    <dbReference type="NCBI Taxonomy" id="312168"/>
    <lineage>
        <taxon>Bacteria</taxon>
        <taxon>Bacillati</taxon>
        <taxon>Bacillota</taxon>
        <taxon>Clostridia</taxon>
        <taxon>Peptostreptococcales</taxon>
        <taxon>Natronincolaceae</taxon>
        <taxon>Anaerovirgula</taxon>
    </lineage>
</organism>
<dbReference type="InterPro" id="IPR024291">
    <property type="entry name" value="DUF3829"/>
</dbReference>
<gene>
    <name evidence="2" type="ORF">SAMN05446037_102419</name>
</gene>
<dbReference type="AlphaFoldDB" id="A0A239HVN4"/>
<dbReference type="Pfam" id="PF12889">
    <property type="entry name" value="DUF3829"/>
    <property type="match status" value="1"/>
</dbReference>
<accession>A0A239HVN4</accession>
<keyword evidence="1" id="KW-0732">Signal</keyword>
<dbReference type="OrthoDB" id="1662689at2"/>
<dbReference type="Proteomes" id="UP000198304">
    <property type="component" value="Unassembled WGS sequence"/>
</dbReference>
<dbReference type="PROSITE" id="PS51257">
    <property type="entry name" value="PROKAR_LIPOPROTEIN"/>
    <property type="match status" value="1"/>
</dbReference>
<keyword evidence="3" id="KW-1185">Reference proteome</keyword>
<evidence type="ECO:0000313" key="2">
    <source>
        <dbReference type="EMBL" id="SNS85322.1"/>
    </source>
</evidence>
<feature type="signal peptide" evidence="1">
    <location>
        <begin position="1"/>
        <end position="19"/>
    </location>
</feature>
<evidence type="ECO:0008006" key="4">
    <source>
        <dbReference type="Google" id="ProtNLM"/>
    </source>
</evidence>